<accession>A0A848GVU2</accession>
<sequence length="336" mass="38768">MFHLSTLNNKHMLIYQTQDGQTSIEVKLEDDMIWLTQAQMVELFQQTKQNISLHINNIYKEEELEKKLTIKESMIARSEGARQVTRQKPFYSLDVVISVGYRVKSRRGTQFRIWANKVLKDYLVQGYALNEQRLKEQSEQLTSLKNTIRLLGNVMESHPLQADEATGLLKVLTDYAYALDVLDRYDHQQLLIADTTTNTIFQITYHTAMEAIHGLKEKFGGSSLFGNEKDDSFRSSLATIYQTFDGKELYPSIEEKAAHLLYFVIKNHSFSDGNKRIAAFLFIWFMEKNNLLYKPDGSKRIADNALVALTLMIAESKTDEMEMMIKVVVNLINILN</sequence>
<dbReference type="InterPro" id="IPR036597">
    <property type="entry name" value="Fido-like_dom_sf"/>
</dbReference>
<dbReference type="Pfam" id="PF13310">
    <property type="entry name" value="Virulence_RhuM"/>
    <property type="match status" value="1"/>
</dbReference>
<dbReference type="InterPro" id="IPR053737">
    <property type="entry name" value="Type_II_TA_Toxin"/>
</dbReference>
<dbReference type="PANTHER" id="PTHR35810:SF1">
    <property type="entry name" value="CYTOPLASMIC PROTEIN"/>
    <property type="match status" value="1"/>
</dbReference>
<dbReference type="EMBL" id="JABBGC010000004">
    <property type="protein sequence ID" value="NML41571.1"/>
    <property type="molecule type" value="Genomic_DNA"/>
</dbReference>
<dbReference type="InterPro" id="IPR011204">
    <property type="entry name" value="Virulence_RhuM-like"/>
</dbReference>
<feature type="domain" description="Fido" evidence="1">
    <location>
        <begin position="204"/>
        <end position="330"/>
    </location>
</feature>
<dbReference type="Gene3D" id="1.20.120.1870">
    <property type="entry name" value="Fic/DOC protein, Fido domain"/>
    <property type="match status" value="1"/>
</dbReference>
<dbReference type="PROSITE" id="PS51459">
    <property type="entry name" value="FIDO"/>
    <property type="match status" value="1"/>
</dbReference>
<dbReference type="SUPFAM" id="SSF140931">
    <property type="entry name" value="Fic-like"/>
    <property type="match status" value="1"/>
</dbReference>
<keyword evidence="3" id="KW-1185">Reference proteome</keyword>
<name>A0A848GVU2_9BACT</name>
<proteinExistence type="predicted"/>
<evidence type="ECO:0000313" key="3">
    <source>
        <dbReference type="Proteomes" id="UP000583266"/>
    </source>
</evidence>
<dbReference type="AlphaFoldDB" id="A0A848GVU2"/>
<reference evidence="2 3" key="1">
    <citation type="submission" date="2020-04" db="EMBL/GenBank/DDBJ databases">
        <title>Chitinophaga sp. G-6-1-13 sp. nov., isolated from soil.</title>
        <authorList>
            <person name="Dahal R.H."/>
            <person name="Chaudhary D.K."/>
        </authorList>
    </citation>
    <scope>NUCLEOTIDE SEQUENCE [LARGE SCALE GENOMIC DNA]</scope>
    <source>
        <strain evidence="2 3">G-6-1-13</strain>
    </source>
</reference>
<organism evidence="2 3">
    <name type="scientific">Chitinophaga fulva</name>
    <dbReference type="NCBI Taxonomy" id="2728842"/>
    <lineage>
        <taxon>Bacteria</taxon>
        <taxon>Pseudomonadati</taxon>
        <taxon>Bacteroidota</taxon>
        <taxon>Chitinophagia</taxon>
        <taxon>Chitinophagales</taxon>
        <taxon>Chitinophagaceae</taxon>
        <taxon>Chitinophaga</taxon>
    </lineage>
</organism>
<dbReference type="InterPro" id="IPR003812">
    <property type="entry name" value="Fido"/>
</dbReference>
<dbReference type="PANTHER" id="PTHR35810">
    <property type="entry name" value="CYTOPLASMIC PROTEIN-RELATED"/>
    <property type="match status" value="1"/>
</dbReference>
<gene>
    <name evidence="2" type="ORF">HHL17_30585</name>
</gene>
<evidence type="ECO:0000259" key="1">
    <source>
        <dbReference type="PROSITE" id="PS51459"/>
    </source>
</evidence>
<dbReference type="Pfam" id="PF02661">
    <property type="entry name" value="Fic"/>
    <property type="match status" value="1"/>
</dbReference>
<protein>
    <submittedName>
        <fullName evidence="2">Virulence protein RhuM/Fic/DOC family protein</fullName>
    </submittedName>
</protein>
<evidence type="ECO:0000313" key="2">
    <source>
        <dbReference type="EMBL" id="NML41571.1"/>
    </source>
</evidence>
<comment type="caution">
    <text evidence="2">The sequence shown here is derived from an EMBL/GenBank/DDBJ whole genome shotgun (WGS) entry which is preliminary data.</text>
</comment>
<dbReference type="Proteomes" id="UP000583266">
    <property type="component" value="Unassembled WGS sequence"/>
</dbReference>